<dbReference type="AlphaFoldDB" id="A0A9D4BE60"/>
<sequence>MPLPAVLRDSMTSQYDNLWRISCPASKNNNKNGRKYLPPTPPGPPIIPPPLPVPPLPPFQAPIQNGPVQPPLPLPPAPGNIRFMPPVIQKCSAHVYTLHVVSQKKFFSKIASLSWRY</sequence>
<dbReference type="Proteomes" id="UP000828390">
    <property type="component" value="Unassembled WGS sequence"/>
</dbReference>
<dbReference type="EMBL" id="JAIWYP010000061">
    <property type="protein sequence ID" value="KAH3690519.1"/>
    <property type="molecule type" value="Genomic_DNA"/>
</dbReference>
<reference evidence="2" key="1">
    <citation type="journal article" date="2019" name="bioRxiv">
        <title>The Genome of the Zebra Mussel, Dreissena polymorpha: A Resource for Invasive Species Research.</title>
        <authorList>
            <person name="McCartney M.A."/>
            <person name="Auch B."/>
            <person name="Kono T."/>
            <person name="Mallez S."/>
            <person name="Zhang Y."/>
            <person name="Obille A."/>
            <person name="Becker A."/>
            <person name="Abrahante J.E."/>
            <person name="Garbe J."/>
            <person name="Badalamenti J.P."/>
            <person name="Herman A."/>
            <person name="Mangelson H."/>
            <person name="Liachko I."/>
            <person name="Sullivan S."/>
            <person name="Sone E.D."/>
            <person name="Koren S."/>
            <person name="Silverstein K.A.T."/>
            <person name="Beckman K.B."/>
            <person name="Gohl D.M."/>
        </authorList>
    </citation>
    <scope>NUCLEOTIDE SEQUENCE</scope>
    <source>
        <strain evidence="2">Duluth1</strain>
        <tissue evidence="2">Whole animal</tissue>
    </source>
</reference>
<gene>
    <name evidence="2" type="ORF">DPMN_194225</name>
</gene>
<evidence type="ECO:0000313" key="3">
    <source>
        <dbReference type="Proteomes" id="UP000828390"/>
    </source>
</evidence>
<evidence type="ECO:0000313" key="2">
    <source>
        <dbReference type="EMBL" id="KAH3690519.1"/>
    </source>
</evidence>
<protein>
    <submittedName>
        <fullName evidence="2">Uncharacterized protein</fullName>
    </submittedName>
</protein>
<keyword evidence="3" id="KW-1185">Reference proteome</keyword>
<proteinExistence type="predicted"/>
<organism evidence="2 3">
    <name type="scientific">Dreissena polymorpha</name>
    <name type="common">Zebra mussel</name>
    <name type="synonym">Mytilus polymorpha</name>
    <dbReference type="NCBI Taxonomy" id="45954"/>
    <lineage>
        <taxon>Eukaryota</taxon>
        <taxon>Metazoa</taxon>
        <taxon>Spiralia</taxon>
        <taxon>Lophotrochozoa</taxon>
        <taxon>Mollusca</taxon>
        <taxon>Bivalvia</taxon>
        <taxon>Autobranchia</taxon>
        <taxon>Heteroconchia</taxon>
        <taxon>Euheterodonta</taxon>
        <taxon>Imparidentia</taxon>
        <taxon>Neoheterodontei</taxon>
        <taxon>Myida</taxon>
        <taxon>Dreissenoidea</taxon>
        <taxon>Dreissenidae</taxon>
        <taxon>Dreissena</taxon>
    </lineage>
</organism>
<feature type="region of interest" description="Disordered" evidence="1">
    <location>
        <begin position="25"/>
        <end position="51"/>
    </location>
</feature>
<evidence type="ECO:0000256" key="1">
    <source>
        <dbReference type="SAM" id="MobiDB-lite"/>
    </source>
</evidence>
<name>A0A9D4BE60_DREPO</name>
<reference evidence="2" key="2">
    <citation type="submission" date="2020-11" db="EMBL/GenBank/DDBJ databases">
        <authorList>
            <person name="McCartney M.A."/>
            <person name="Auch B."/>
            <person name="Kono T."/>
            <person name="Mallez S."/>
            <person name="Becker A."/>
            <person name="Gohl D.M."/>
            <person name="Silverstein K.A.T."/>
            <person name="Koren S."/>
            <person name="Bechman K.B."/>
            <person name="Herman A."/>
            <person name="Abrahante J.E."/>
            <person name="Garbe J."/>
        </authorList>
    </citation>
    <scope>NUCLEOTIDE SEQUENCE</scope>
    <source>
        <strain evidence="2">Duluth1</strain>
        <tissue evidence="2">Whole animal</tissue>
    </source>
</reference>
<accession>A0A9D4BE60</accession>
<comment type="caution">
    <text evidence="2">The sequence shown here is derived from an EMBL/GenBank/DDBJ whole genome shotgun (WGS) entry which is preliminary data.</text>
</comment>
<feature type="compositionally biased region" description="Pro residues" evidence="1">
    <location>
        <begin position="38"/>
        <end position="51"/>
    </location>
</feature>